<keyword evidence="7 20" id="KW-0547">Nucleotide-binding</keyword>
<dbReference type="FunFam" id="3.40.50.300:FF:000789">
    <property type="entry name" value="DNA replication ATP-dependent helicase/nuclease DNA2"/>
    <property type="match status" value="1"/>
</dbReference>
<dbReference type="GO" id="GO:0006281">
    <property type="term" value="P:DNA repair"/>
    <property type="evidence" value="ECO:0007669"/>
    <property type="project" value="UniProtKB-KW"/>
</dbReference>
<sequence length="1156" mass="130170">MFESGMAYAKPSAQEEASFMEDLLSGIDSSFFDAMPSPDPTPQKNKERSTRSNAGTDQQKQTTDLSTEARTARKDLSFDMAALLEGAEDWDWNDMYDDLHFPERNSTAKSETVNSPREEREPVFRCIVQSLGWCGKEICRKIVLTIELSFSQMTGDTINVIGYFCVSSSSPFATITISAKRNLIILHPDVLLTATSVANAPHCARRPLLSLLLHSTSDTTPALVFGNILHEVVQRCLSGLRWDQSYIEEILEEIVQNSLSDLVRIGVSVDEAKVEMRKRASGLREFGDRFIGQTPKSNAVLTNTRAGQSVNTRLAITQLLDVEEDIWAPSGLLYYTQSEEVIHVPAGWNELRGLIIARNELSGYLMRRGRRKGEKRSKEGRDAEKLELRDDRRTRPPFLPPTIDQERACGRCYVVNACMLYRKAVELVEDGSSPIAELYELKTGHLTTTQLSFFKEWEHLITLEEHDAERFRKELWTLGAREREEKGRCFADMVLDRSFRHSRNEAAKDNRIHQFTYAFVRQKHFLPTLAASRTSHPRFPSLLHGHITTGDAVTVSVSDNPRLLALARGFVLELTPNTIVVGVDHVLSSNYIHARSPSYNADEEIVFRIDKDEMSSGMARVRDNLAQLFYVTGDRRKLDLIVDLKQPEFDPNIHILTTVEDNELNSGQRRAVKHALCTRDYALILGMPGSGKTTTVAEIIRVLVQMGKTVLLTSYTHSAVDTILLKLKNTANFDILRLGNADKIHPEVREFTLGVQDKPTTVGQLEERLLRPPVVATTALSIDHALFARRRFDYCIVDEASQITLPTCVGPLRFADKFILVGDHFQLPPLVKSRGARKGGLDVSLFRRLSDAHPSAVVELVYQYRMNSDIMLLSNRLIYGDRLKCGSRDVAGRSLQIPNKEAGDLPCFLRGSISMCWLWQLMDERRKAIFVDTDALPAMDSRVGDLIQNEVEASLVQQLTEALLRSGIKEEQIGIISLYRQQIKLLSHLLQDYENVEILTADKSQGRDKDCIIISLVRANKDNQIGDLLKDWRRINVAFTRARAKLVVFGSRKTLKASPLFADFFTLMEDQGWILTLPVSADTMHQNSGCATLFGSHDIPKSGTNKRSSPDSDHLSPNEDITDNEAHLHKKIKKPLAGYGLAWARPILQDLINNTK</sequence>
<evidence type="ECO:0000256" key="10">
    <source>
        <dbReference type="ARBA" id="ARBA00022801"/>
    </source>
</evidence>
<evidence type="ECO:0000256" key="1">
    <source>
        <dbReference type="ARBA" id="ARBA00001966"/>
    </source>
</evidence>
<keyword evidence="16 20" id="KW-0234">DNA repair</keyword>
<evidence type="ECO:0000256" key="4">
    <source>
        <dbReference type="ARBA" id="ARBA00022705"/>
    </source>
</evidence>
<feature type="compositionally biased region" description="Polar residues" evidence="21">
    <location>
        <begin position="51"/>
        <end position="69"/>
    </location>
</feature>
<dbReference type="PANTHER" id="PTHR10887:SF433">
    <property type="entry name" value="DNA REPLICATION ATP-DEPENDENT HELICASE_NUCLEASE DNA2"/>
    <property type="match status" value="1"/>
</dbReference>
<dbReference type="CDD" id="cd18041">
    <property type="entry name" value="DEXXQc_DNA2"/>
    <property type="match status" value="1"/>
</dbReference>
<keyword evidence="3 20" id="KW-0004">4Fe-4S</keyword>
<dbReference type="InterPro" id="IPR045055">
    <property type="entry name" value="DNA2/NAM7-like"/>
</dbReference>
<dbReference type="GO" id="GO:0051539">
    <property type="term" value="F:4 iron, 4 sulfur cluster binding"/>
    <property type="evidence" value="ECO:0007669"/>
    <property type="project" value="UniProtKB-UniRule"/>
</dbReference>
<keyword evidence="5 20" id="KW-0540">Nuclease</keyword>
<dbReference type="InterPro" id="IPR041679">
    <property type="entry name" value="DNA2/NAM7-like_C"/>
</dbReference>
<dbReference type="GO" id="GO:0005737">
    <property type="term" value="C:cytoplasm"/>
    <property type="evidence" value="ECO:0007669"/>
    <property type="project" value="TreeGrafter"/>
</dbReference>
<protein>
    <recommendedName>
        <fullName evidence="20">DNA replication ATP-dependent helicase/nuclease</fullName>
        <ecNumber evidence="20">3.1.-.-</ecNumber>
        <ecNumber evidence="20">3.6.4.12</ecNumber>
    </recommendedName>
</protein>
<evidence type="ECO:0000256" key="21">
    <source>
        <dbReference type="SAM" id="MobiDB-lite"/>
    </source>
</evidence>
<evidence type="ECO:0000256" key="13">
    <source>
        <dbReference type="ARBA" id="ARBA00023004"/>
    </source>
</evidence>
<evidence type="ECO:0000256" key="11">
    <source>
        <dbReference type="ARBA" id="ARBA00022806"/>
    </source>
</evidence>
<evidence type="ECO:0000256" key="19">
    <source>
        <dbReference type="ARBA" id="ARBA00047995"/>
    </source>
</evidence>
<feature type="region of interest" description="Disordered" evidence="21">
    <location>
        <begin position="1"/>
        <end position="69"/>
    </location>
</feature>
<evidence type="ECO:0000256" key="9">
    <source>
        <dbReference type="ARBA" id="ARBA00022763"/>
    </source>
</evidence>
<keyword evidence="9 20" id="KW-0227">DNA damage</keyword>
<proteinExistence type="inferred from homology"/>
<dbReference type="GO" id="GO:0017116">
    <property type="term" value="F:single-stranded DNA helicase activity"/>
    <property type="evidence" value="ECO:0007669"/>
    <property type="project" value="UniProtKB-UniRule"/>
</dbReference>
<dbReference type="GO" id="GO:0071932">
    <property type="term" value="P:replication fork reversal"/>
    <property type="evidence" value="ECO:0007669"/>
    <property type="project" value="TreeGrafter"/>
</dbReference>
<keyword evidence="26" id="KW-1185">Reference proteome</keyword>
<dbReference type="InterPro" id="IPR047187">
    <property type="entry name" value="SF1_C_Upf1"/>
</dbReference>
<evidence type="ECO:0000256" key="8">
    <source>
        <dbReference type="ARBA" id="ARBA00022759"/>
    </source>
</evidence>
<comment type="subcellular location">
    <subcellularLocation>
        <location evidence="20">Nucleus</location>
    </subcellularLocation>
    <subcellularLocation>
        <location evidence="20">Chromosome</location>
    </subcellularLocation>
</comment>
<dbReference type="GO" id="GO:0046872">
    <property type="term" value="F:metal ion binding"/>
    <property type="evidence" value="ECO:0007669"/>
    <property type="project" value="UniProtKB-UniRule"/>
</dbReference>
<feature type="region of interest" description="Disordered" evidence="21">
    <location>
        <begin position="368"/>
        <end position="399"/>
    </location>
</feature>
<evidence type="ECO:0000256" key="6">
    <source>
        <dbReference type="ARBA" id="ARBA00022723"/>
    </source>
</evidence>
<dbReference type="EC" id="3.1.-.-" evidence="20"/>
<evidence type="ECO:0000259" key="22">
    <source>
        <dbReference type="Pfam" id="PF08696"/>
    </source>
</evidence>
<dbReference type="GO" id="GO:0016887">
    <property type="term" value="F:ATP hydrolysis activity"/>
    <property type="evidence" value="ECO:0007669"/>
    <property type="project" value="RHEA"/>
</dbReference>
<feature type="compositionally biased region" description="Basic and acidic residues" evidence="21">
    <location>
        <begin position="1108"/>
        <end position="1117"/>
    </location>
</feature>
<evidence type="ECO:0000256" key="18">
    <source>
        <dbReference type="ARBA" id="ARBA00023268"/>
    </source>
</evidence>
<evidence type="ECO:0000256" key="12">
    <source>
        <dbReference type="ARBA" id="ARBA00022840"/>
    </source>
</evidence>
<keyword evidence="8" id="KW-0255">Endonuclease</keyword>
<keyword evidence="17 20" id="KW-0539">Nucleus</keyword>
<dbReference type="Pfam" id="PF13087">
    <property type="entry name" value="AAA_12"/>
    <property type="match status" value="1"/>
</dbReference>
<dbReference type="Pfam" id="PF08696">
    <property type="entry name" value="Dna2"/>
    <property type="match status" value="1"/>
</dbReference>
<evidence type="ECO:0000256" key="20">
    <source>
        <dbReference type="RuleBase" id="RU367041"/>
    </source>
</evidence>
<keyword evidence="6 20" id="KW-0479">Metal-binding</keyword>
<evidence type="ECO:0000259" key="23">
    <source>
        <dbReference type="Pfam" id="PF13086"/>
    </source>
</evidence>
<dbReference type="EC" id="3.6.4.12" evidence="20"/>
<accession>A0A4S4L2W6</accession>
<reference evidence="25 26" key="1">
    <citation type="submission" date="2019-02" db="EMBL/GenBank/DDBJ databases">
        <title>Genome sequencing of the rare red list fungi Phellinidium pouzarii.</title>
        <authorList>
            <person name="Buettner E."/>
            <person name="Kellner H."/>
        </authorList>
    </citation>
    <scope>NUCLEOTIDE SEQUENCE [LARGE SCALE GENOMIC DNA]</scope>
    <source>
        <strain evidence="25 26">DSM 108285</strain>
    </source>
</reference>
<dbReference type="GO" id="GO:0005634">
    <property type="term" value="C:nucleus"/>
    <property type="evidence" value="ECO:0007669"/>
    <property type="project" value="UniProtKB-SubCell"/>
</dbReference>
<dbReference type="InterPro" id="IPR027417">
    <property type="entry name" value="P-loop_NTPase"/>
</dbReference>
<comment type="function">
    <text evidence="20">Key enzyme involved in DNA replication and DNA repair. Involved in Okazaki fragments processing by cleaving long flaps that escape FEN1: flaps that are longer than 27 nucleotides are coated by replication protein A complex (RPA), leading to recruit DNA2 which cleaves the flap until it is too short to bind RPA and becomes a substrate for FEN1. Also involved in 5'-end resection of DNA during double-strand break (DSB) repair by mediating the cleavage of 5'-ssDNA.</text>
</comment>
<gene>
    <name evidence="25" type="ORF">EW145_g4595</name>
</gene>
<dbReference type="InterPro" id="IPR026851">
    <property type="entry name" value="Dna2/JHS1_DEXXQ-box"/>
</dbReference>
<dbReference type="CDD" id="cd18808">
    <property type="entry name" value="SF1_C_Upf1"/>
    <property type="match status" value="1"/>
</dbReference>
<feature type="compositionally biased region" description="Basic and acidic residues" evidence="21">
    <location>
        <begin position="376"/>
        <end position="394"/>
    </location>
</feature>
<evidence type="ECO:0000256" key="7">
    <source>
        <dbReference type="ARBA" id="ARBA00022741"/>
    </source>
</evidence>
<feature type="domain" description="DNA2/NAM7 helicase helicase" evidence="23">
    <location>
        <begin position="663"/>
        <end position="753"/>
    </location>
</feature>
<comment type="caution">
    <text evidence="25">The sequence shown here is derived from an EMBL/GenBank/DDBJ whole genome shotgun (WGS) entry which is preliminary data.</text>
</comment>
<dbReference type="Gene3D" id="3.40.50.300">
    <property type="entry name" value="P-loop containing nucleotide triphosphate hydrolases"/>
    <property type="match status" value="3"/>
</dbReference>
<evidence type="ECO:0000259" key="24">
    <source>
        <dbReference type="Pfam" id="PF13087"/>
    </source>
</evidence>
<keyword evidence="20" id="KW-0158">Chromosome</keyword>
<dbReference type="EMBL" id="SGPK01000241">
    <property type="protein sequence ID" value="THH05716.1"/>
    <property type="molecule type" value="Genomic_DNA"/>
</dbReference>
<dbReference type="GO" id="GO:0005694">
    <property type="term" value="C:chromosome"/>
    <property type="evidence" value="ECO:0007669"/>
    <property type="project" value="UniProtKB-SubCell"/>
</dbReference>
<name>A0A4S4L2W6_9AGAM</name>
<evidence type="ECO:0000256" key="2">
    <source>
        <dbReference type="ARBA" id="ARBA00007913"/>
    </source>
</evidence>
<feature type="region of interest" description="Disordered" evidence="21">
    <location>
        <begin position="1099"/>
        <end position="1123"/>
    </location>
</feature>
<evidence type="ECO:0000313" key="26">
    <source>
        <dbReference type="Proteomes" id="UP000308199"/>
    </source>
</evidence>
<dbReference type="AlphaFoldDB" id="A0A4S4L2W6"/>
<keyword evidence="14 20" id="KW-0411">Iron-sulfur</keyword>
<dbReference type="GO" id="GO:0005524">
    <property type="term" value="F:ATP binding"/>
    <property type="evidence" value="ECO:0007669"/>
    <property type="project" value="UniProtKB-UniRule"/>
</dbReference>
<dbReference type="InterPro" id="IPR041677">
    <property type="entry name" value="DNA2/NAM7_AAA_11"/>
</dbReference>
<evidence type="ECO:0000256" key="14">
    <source>
        <dbReference type="ARBA" id="ARBA00023014"/>
    </source>
</evidence>
<evidence type="ECO:0000256" key="17">
    <source>
        <dbReference type="ARBA" id="ARBA00023242"/>
    </source>
</evidence>
<dbReference type="SUPFAM" id="SSF52540">
    <property type="entry name" value="P-loop containing nucleoside triphosphate hydrolases"/>
    <property type="match status" value="1"/>
</dbReference>
<dbReference type="GO" id="GO:0033567">
    <property type="term" value="P:DNA replication, Okazaki fragment processing"/>
    <property type="evidence" value="ECO:0007669"/>
    <property type="project" value="UniProtKB-UniRule"/>
</dbReference>
<keyword evidence="12 20" id="KW-0067">ATP-binding</keyword>
<dbReference type="Pfam" id="PF13086">
    <property type="entry name" value="AAA_11"/>
    <property type="match status" value="2"/>
</dbReference>
<evidence type="ECO:0000256" key="15">
    <source>
        <dbReference type="ARBA" id="ARBA00023125"/>
    </source>
</evidence>
<dbReference type="GO" id="GO:0003677">
    <property type="term" value="F:DNA binding"/>
    <property type="evidence" value="ECO:0007669"/>
    <property type="project" value="UniProtKB-UniRule"/>
</dbReference>
<organism evidence="25 26">
    <name type="scientific">Phellinidium pouzarii</name>
    <dbReference type="NCBI Taxonomy" id="167371"/>
    <lineage>
        <taxon>Eukaryota</taxon>
        <taxon>Fungi</taxon>
        <taxon>Dikarya</taxon>
        <taxon>Basidiomycota</taxon>
        <taxon>Agaricomycotina</taxon>
        <taxon>Agaricomycetes</taxon>
        <taxon>Hymenochaetales</taxon>
        <taxon>Hymenochaetaceae</taxon>
        <taxon>Phellinidium</taxon>
    </lineage>
</organism>
<evidence type="ECO:0000256" key="5">
    <source>
        <dbReference type="ARBA" id="ARBA00022722"/>
    </source>
</evidence>
<keyword evidence="10 20" id="KW-0378">Hydrolase</keyword>
<keyword evidence="11 20" id="KW-0347">Helicase</keyword>
<evidence type="ECO:0000313" key="25">
    <source>
        <dbReference type="EMBL" id="THH05716.1"/>
    </source>
</evidence>
<dbReference type="OrthoDB" id="6513042at2759"/>
<evidence type="ECO:0000256" key="16">
    <source>
        <dbReference type="ARBA" id="ARBA00023204"/>
    </source>
</evidence>
<feature type="domain" description="DNA2/NAM7 helicase helicase" evidence="23">
    <location>
        <begin position="770"/>
        <end position="834"/>
    </location>
</feature>
<dbReference type="GO" id="GO:0017108">
    <property type="term" value="F:5'-flap endonuclease activity"/>
    <property type="evidence" value="ECO:0007669"/>
    <property type="project" value="UniProtKB-UniRule"/>
</dbReference>
<keyword evidence="15 20" id="KW-0238">DNA-binding</keyword>
<dbReference type="InterPro" id="IPR014808">
    <property type="entry name" value="DNA_replication_fac_Dna2_N"/>
</dbReference>
<keyword evidence="18 20" id="KW-0511">Multifunctional enzyme</keyword>
<feature type="domain" description="DNA replication factor Dna2 N-terminal" evidence="22">
    <location>
        <begin position="153"/>
        <end position="329"/>
    </location>
</feature>
<keyword evidence="4 20" id="KW-0235">DNA replication</keyword>
<dbReference type="FunFam" id="3.40.50.300:FF:001170">
    <property type="entry name" value="DNA replication helicase Dna2"/>
    <property type="match status" value="1"/>
</dbReference>
<comment type="cofactor">
    <cofactor evidence="1">
        <name>[4Fe-4S] cluster</name>
        <dbReference type="ChEBI" id="CHEBI:49883"/>
    </cofactor>
</comment>
<dbReference type="PANTHER" id="PTHR10887">
    <property type="entry name" value="DNA2/NAM7 HELICASE FAMILY"/>
    <property type="match status" value="1"/>
</dbReference>
<comment type="catalytic activity">
    <reaction evidence="19 20">
        <text>ATP + H2O = ADP + phosphate + H(+)</text>
        <dbReference type="Rhea" id="RHEA:13065"/>
        <dbReference type="ChEBI" id="CHEBI:15377"/>
        <dbReference type="ChEBI" id="CHEBI:15378"/>
        <dbReference type="ChEBI" id="CHEBI:30616"/>
        <dbReference type="ChEBI" id="CHEBI:43474"/>
        <dbReference type="ChEBI" id="CHEBI:456216"/>
        <dbReference type="EC" id="3.6.4.12"/>
    </reaction>
</comment>
<feature type="domain" description="DNA2/NAM7 helicase-like C-terminal" evidence="24">
    <location>
        <begin position="841"/>
        <end position="1052"/>
    </location>
</feature>
<keyword evidence="13 20" id="KW-0408">Iron</keyword>
<dbReference type="Proteomes" id="UP000308199">
    <property type="component" value="Unassembled WGS sequence"/>
</dbReference>
<evidence type="ECO:0000256" key="3">
    <source>
        <dbReference type="ARBA" id="ARBA00022485"/>
    </source>
</evidence>
<comment type="similarity">
    <text evidence="2 20">Belongs to the DNA2/NAM7 helicase family.</text>
</comment>